<dbReference type="Pfam" id="PF21981">
    <property type="entry name" value="RecX_HTH3"/>
    <property type="match status" value="1"/>
</dbReference>
<evidence type="ECO:0000256" key="5">
    <source>
        <dbReference type="HAMAP-Rule" id="MF_01114"/>
    </source>
</evidence>
<evidence type="ECO:0000256" key="4">
    <source>
        <dbReference type="ARBA" id="ARBA00022490"/>
    </source>
</evidence>
<dbReference type="PANTHER" id="PTHR33602:SF1">
    <property type="entry name" value="REGULATORY PROTEIN RECX FAMILY PROTEIN"/>
    <property type="match status" value="1"/>
</dbReference>
<keyword evidence="4 5" id="KW-0963">Cytoplasm</keyword>
<dbReference type="InterPro" id="IPR003783">
    <property type="entry name" value="Regulatory_RecX"/>
</dbReference>
<feature type="domain" description="RecX third three-helical" evidence="7">
    <location>
        <begin position="167"/>
        <end position="210"/>
    </location>
</feature>
<comment type="subcellular location">
    <subcellularLocation>
        <location evidence="1 5">Cytoplasm</location>
    </subcellularLocation>
</comment>
<reference evidence="9 10" key="1">
    <citation type="journal article" date="2016" name="Nat. Commun.">
        <title>Thousands of microbial genomes shed light on interconnected biogeochemical processes in an aquifer system.</title>
        <authorList>
            <person name="Anantharaman K."/>
            <person name="Brown C.T."/>
            <person name="Hug L.A."/>
            <person name="Sharon I."/>
            <person name="Castelle C.J."/>
            <person name="Probst A.J."/>
            <person name="Thomas B.C."/>
            <person name="Singh A."/>
            <person name="Wilkins M.J."/>
            <person name="Karaoz U."/>
            <person name="Brodie E.L."/>
            <person name="Williams K.H."/>
            <person name="Hubbard S.S."/>
            <person name="Banfield J.F."/>
        </authorList>
    </citation>
    <scope>NUCLEOTIDE SEQUENCE [LARGE SCALE GENOMIC DNA]</scope>
</reference>
<comment type="function">
    <text evidence="5">Modulates RecA activity.</text>
</comment>
<evidence type="ECO:0000313" key="10">
    <source>
        <dbReference type="Proteomes" id="UP000176666"/>
    </source>
</evidence>
<dbReference type="Proteomes" id="UP000176666">
    <property type="component" value="Unassembled WGS sequence"/>
</dbReference>
<dbReference type="Pfam" id="PF02631">
    <property type="entry name" value="RecX_HTH2"/>
    <property type="match status" value="1"/>
</dbReference>
<feature type="domain" description="RecX second three-helical" evidence="6">
    <location>
        <begin position="119"/>
        <end position="160"/>
    </location>
</feature>
<evidence type="ECO:0000259" key="7">
    <source>
        <dbReference type="Pfam" id="PF21981"/>
    </source>
</evidence>
<proteinExistence type="inferred from homology"/>
<dbReference type="AlphaFoldDB" id="A0A1F5GUK9"/>
<dbReference type="PANTHER" id="PTHR33602">
    <property type="entry name" value="REGULATORY PROTEIN RECX FAMILY PROTEIN"/>
    <property type="match status" value="1"/>
</dbReference>
<sequence length="218" mass="25495">MPEITSVESQKKQKNRFNIYIDGKFAFGADENVVAKFRIHAGLKLSATQVTNLVKESDQAKLMDQTLNFLSYRPRSEKEIRDYLTKRISKKEKVSWHQASESPLINNILVKFKRYKYINDSDFASWWLESRSKSNPKGILAVKYELIKKGIDRDIIETSLAKIPNQLKIAKIAIEKKMKSWKNHKKYELKKKIYAYLAARGFEADTIKEAFAHFDKKR</sequence>
<evidence type="ECO:0000256" key="3">
    <source>
        <dbReference type="ARBA" id="ARBA00018111"/>
    </source>
</evidence>
<protein>
    <recommendedName>
        <fullName evidence="3 5">Regulatory protein RecX</fullName>
    </recommendedName>
</protein>
<comment type="similarity">
    <text evidence="2 5">Belongs to the RecX family.</text>
</comment>
<dbReference type="Gene3D" id="1.10.10.10">
    <property type="entry name" value="Winged helix-like DNA-binding domain superfamily/Winged helix DNA-binding domain"/>
    <property type="match status" value="3"/>
</dbReference>
<evidence type="ECO:0000256" key="1">
    <source>
        <dbReference type="ARBA" id="ARBA00004496"/>
    </source>
</evidence>
<comment type="caution">
    <text evidence="9">The sequence shown here is derived from an EMBL/GenBank/DDBJ whole genome shotgun (WGS) entry which is preliminary data.</text>
</comment>
<dbReference type="GO" id="GO:0006282">
    <property type="term" value="P:regulation of DNA repair"/>
    <property type="evidence" value="ECO:0007669"/>
    <property type="project" value="UniProtKB-UniRule"/>
</dbReference>
<dbReference type="InterPro" id="IPR036388">
    <property type="entry name" value="WH-like_DNA-bd_sf"/>
</dbReference>
<evidence type="ECO:0000256" key="2">
    <source>
        <dbReference type="ARBA" id="ARBA00009695"/>
    </source>
</evidence>
<dbReference type="GO" id="GO:0005737">
    <property type="term" value="C:cytoplasm"/>
    <property type="evidence" value="ECO:0007669"/>
    <property type="project" value="UniProtKB-SubCell"/>
</dbReference>
<evidence type="ECO:0000259" key="8">
    <source>
        <dbReference type="Pfam" id="PF21982"/>
    </source>
</evidence>
<dbReference type="Pfam" id="PF21982">
    <property type="entry name" value="RecX_HTH1"/>
    <property type="match status" value="1"/>
</dbReference>
<dbReference type="InterPro" id="IPR053926">
    <property type="entry name" value="RecX_HTH_1st"/>
</dbReference>
<organism evidence="9 10">
    <name type="scientific">Candidatus Curtissbacteria bacterium RIFCSPHIGHO2_12_FULL_38_9b</name>
    <dbReference type="NCBI Taxonomy" id="1797720"/>
    <lineage>
        <taxon>Bacteria</taxon>
        <taxon>Candidatus Curtissiibacteriota</taxon>
    </lineage>
</organism>
<evidence type="ECO:0000313" key="9">
    <source>
        <dbReference type="EMBL" id="OGD95573.1"/>
    </source>
</evidence>
<gene>
    <name evidence="5" type="primary">recX</name>
    <name evidence="9" type="ORF">A3F02_02515</name>
</gene>
<dbReference type="EMBL" id="MFBJ01000052">
    <property type="protein sequence ID" value="OGD95573.1"/>
    <property type="molecule type" value="Genomic_DNA"/>
</dbReference>
<name>A0A1F5GUK9_9BACT</name>
<dbReference type="HAMAP" id="MF_01114">
    <property type="entry name" value="RecX"/>
    <property type="match status" value="1"/>
</dbReference>
<evidence type="ECO:0000259" key="6">
    <source>
        <dbReference type="Pfam" id="PF02631"/>
    </source>
</evidence>
<feature type="domain" description="RecX first three-helical" evidence="8">
    <location>
        <begin position="65"/>
        <end position="87"/>
    </location>
</feature>
<dbReference type="InterPro" id="IPR053924">
    <property type="entry name" value="RecX_HTH_2nd"/>
</dbReference>
<dbReference type="InterPro" id="IPR053925">
    <property type="entry name" value="RecX_HTH_3rd"/>
</dbReference>
<accession>A0A1F5GUK9</accession>